<accession>A0ACB8QQ71</accession>
<dbReference type="Proteomes" id="UP000814128">
    <property type="component" value="Unassembled WGS sequence"/>
</dbReference>
<comment type="caution">
    <text evidence="1">The sequence shown here is derived from an EMBL/GenBank/DDBJ whole genome shotgun (WGS) entry which is preliminary data.</text>
</comment>
<keyword evidence="2" id="KW-1185">Reference proteome</keyword>
<name>A0ACB8QQ71_9AGAM</name>
<proteinExistence type="predicted"/>
<protein>
    <submittedName>
        <fullName evidence="1">Uncharacterized protein</fullName>
    </submittedName>
</protein>
<evidence type="ECO:0000313" key="1">
    <source>
        <dbReference type="EMBL" id="KAI0033710.1"/>
    </source>
</evidence>
<gene>
    <name evidence="1" type="ORF">K488DRAFT_84664</name>
</gene>
<reference evidence="1" key="2">
    <citation type="journal article" date="2022" name="New Phytol.">
        <title>Evolutionary transition to the ectomycorrhizal habit in the genomes of a hyperdiverse lineage of mushroom-forming fungi.</title>
        <authorList>
            <person name="Looney B."/>
            <person name="Miyauchi S."/>
            <person name="Morin E."/>
            <person name="Drula E."/>
            <person name="Courty P.E."/>
            <person name="Kohler A."/>
            <person name="Kuo A."/>
            <person name="LaButti K."/>
            <person name="Pangilinan J."/>
            <person name="Lipzen A."/>
            <person name="Riley R."/>
            <person name="Andreopoulos W."/>
            <person name="He G."/>
            <person name="Johnson J."/>
            <person name="Nolan M."/>
            <person name="Tritt A."/>
            <person name="Barry K.W."/>
            <person name="Grigoriev I.V."/>
            <person name="Nagy L.G."/>
            <person name="Hibbett D."/>
            <person name="Henrissat B."/>
            <person name="Matheny P.B."/>
            <person name="Labbe J."/>
            <person name="Martin F.M."/>
        </authorList>
    </citation>
    <scope>NUCLEOTIDE SEQUENCE</scope>
    <source>
        <strain evidence="1">EC-137</strain>
    </source>
</reference>
<organism evidence="1 2">
    <name type="scientific">Vararia minispora EC-137</name>
    <dbReference type="NCBI Taxonomy" id="1314806"/>
    <lineage>
        <taxon>Eukaryota</taxon>
        <taxon>Fungi</taxon>
        <taxon>Dikarya</taxon>
        <taxon>Basidiomycota</taxon>
        <taxon>Agaricomycotina</taxon>
        <taxon>Agaricomycetes</taxon>
        <taxon>Russulales</taxon>
        <taxon>Lachnocladiaceae</taxon>
        <taxon>Vararia</taxon>
    </lineage>
</organism>
<dbReference type="EMBL" id="MU273513">
    <property type="protein sequence ID" value="KAI0033710.1"/>
    <property type="molecule type" value="Genomic_DNA"/>
</dbReference>
<evidence type="ECO:0000313" key="2">
    <source>
        <dbReference type="Proteomes" id="UP000814128"/>
    </source>
</evidence>
<reference evidence="1" key="1">
    <citation type="submission" date="2021-02" db="EMBL/GenBank/DDBJ databases">
        <authorList>
            <consortium name="DOE Joint Genome Institute"/>
            <person name="Ahrendt S."/>
            <person name="Looney B.P."/>
            <person name="Miyauchi S."/>
            <person name="Morin E."/>
            <person name="Drula E."/>
            <person name="Courty P.E."/>
            <person name="Chicoki N."/>
            <person name="Fauchery L."/>
            <person name="Kohler A."/>
            <person name="Kuo A."/>
            <person name="Labutti K."/>
            <person name="Pangilinan J."/>
            <person name="Lipzen A."/>
            <person name="Riley R."/>
            <person name="Andreopoulos W."/>
            <person name="He G."/>
            <person name="Johnson J."/>
            <person name="Barry K.W."/>
            <person name="Grigoriev I.V."/>
            <person name="Nagy L."/>
            <person name="Hibbett D."/>
            <person name="Henrissat B."/>
            <person name="Matheny P.B."/>
            <person name="Labbe J."/>
            <person name="Martin F."/>
        </authorList>
    </citation>
    <scope>NUCLEOTIDE SEQUENCE</scope>
    <source>
        <strain evidence="1">EC-137</strain>
    </source>
</reference>
<sequence length="205" mass="22836">MSDSSSQTSGVGPNLVYRTFKDVFTPPSGPAQDVRTVELLDVDHEKLSKNNLWSQQIRFTSVDFIRFRWVEEDGKSPQKTVTSRPTVWVGVLPDSTTGDAAFHSAQEILQLLKNYSIDDIDVAYRESTAQFLANSPLLAPFNNLSPLKDVADWITTLGEFVALLTGGTGPTNSPDITYGTLMVWLWEIIKAEFPDANLYFKIAED</sequence>